<keyword evidence="11" id="KW-1185">Reference proteome</keyword>
<gene>
    <name evidence="10" type="ORF">RUM44_008426</name>
</gene>
<dbReference type="InterPro" id="IPR029020">
    <property type="entry name" value="Ammonium/urea_transptr"/>
</dbReference>
<feature type="transmembrane region" description="Helical" evidence="8">
    <location>
        <begin position="212"/>
        <end position="234"/>
    </location>
</feature>
<evidence type="ECO:0000256" key="1">
    <source>
        <dbReference type="ARBA" id="ARBA00004141"/>
    </source>
</evidence>
<comment type="subcellular location">
    <subcellularLocation>
        <location evidence="1">Membrane</location>
        <topology evidence="1">Multi-pass membrane protein</topology>
    </subcellularLocation>
</comment>
<comment type="similarity">
    <text evidence="2">Belongs to the ammonia transporter channel (TC 1.A.11.2) family.</text>
</comment>
<evidence type="ECO:0000256" key="5">
    <source>
        <dbReference type="ARBA" id="ARBA00022989"/>
    </source>
</evidence>
<feature type="transmembrane region" description="Helical" evidence="8">
    <location>
        <begin position="104"/>
        <end position="126"/>
    </location>
</feature>
<keyword evidence="4 8" id="KW-0812">Transmembrane</keyword>
<keyword evidence="3" id="KW-0813">Transport</keyword>
<feature type="transmembrane region" description="Helical" evidence="8">
    <location>
        <begin position="178"/>
        <end position="200"/>
    </location>
</feature>
<evidence type="ECO:0000256" key="7">
    <source>
        <dbReference type="ARBA" id="ARBA00023177"/>
    </source>
</evidence>
<keyword evidence="6 8" id="KW-0472">Membrane</keyword>
<comment type="caution">
    <text evidence="10">The sequence shown here is derived from an EMBL/GenBank/DDBJ whole genome shotgun (WGS) entry which is preliminary data.</text>
</comment>
<evidence type="ECO:0000256" key="3">
    <source>
        <dbReference type="ARBA" id="ARBA00022448"/>
    </source>
</evidence>
<protein>
    <recommendedName>
        <fullName evidence="9">Ammonium transporter AmtB-like domain-containing protein</fullName>
    </recommendedName>
</protein>
<evidence type="ECO:0000313" key="11">
    <source>
        <dbReference type="Proteomes" id="UP001359485"/>
    </source>
</evidence>
<sequence>MSTETVGTNSSDPLESELESLKENVDAVFLLTNATFVCLISCLAYWLIGYAIAYGDGNSFMGLTFWAGVQIPRIRFSHWFFQFVFAATAATLVSGAAAERCNFVAYLVYSAVISGFIYPTVAHWAWAPKGWLLTLGYSDFAGSGPVHMLGGVCSAVAAYFLGPRIGRFEGEEMPGHSVPLIGIGGMILITGFLAFNGGSLGTMTTPGAGAEISIVCANTVMAGAGGALMGLIFFRLGVVKPRCWNFSMTLNAAFSGMVCVCASADSVKLWGALVMGITGGLVYFGLHFLIIHCKIDDPLDATSVHFGGGLWGVLAGPIFKTNGILYGPNKENLMVFVFNLIGAAAIFTWSLGTATLMFGLLKYFGLLRVTAEEEIRGLDVTKHNEPAYPKEGWPQNTNRYKVDGNCIKTCRPKADYTNEIFQMEHM</sequence>
<dbReference type="EMBL" id="JAWJWF010000002">
    <property type="protein sequence ID" value="KAK6638002.1"/>
    <property type="molecule type" value="Genomic_DNA"/>
</dbReference>
<dbReference type="Proteomes" id="UP001359485">
    <property type="component" value="Unassembled WGS sequence"/>
</dbReference>
<evidence type="ECO:0000259" key="9">
    <source>
        <dbReference type="Pfam" id="PF00909"/>
    </source>
</evidence>
<dbReference type="Gene3D" id="1.10.3430.10">
    <property type="entry name" value="Ammonium transporter AmtB like domains"/>
    <property type="match status" value="1"/>
</dbReference>
<organism evidence="10 11">
    <name type="scientific">Polyplax serrata</name>
    <name type="common">Common mouse louse</name>
    <dbReference type="NCBI Taxonomy" id="468196"/>
    <lineage>
        <taxon>Eukaryota</taxon>
        <taxon>Metazoa</taxon>
        <taxon>Ecdysozoa</taxon>
        <taxon>Arthropoda</taxon>
        <taxon>Hexapoda</taxon>
        <taxon>Insecta</taxon>
        <taxon>Pterygota</taxon>
        <taxon>Neoptera</taxon>
        <taxon>Paraneoptera</taxon>
        <taxon>Psocodea</taxon>
        <taxon>Troctomorpha</taxon>
        <taxon>Phthiraptera</taxon>
        <taxon>Anoplura</taxon>
        <taxon>Polyplacidae</taxon>
        <taxon>Polyplax</taxon>
    </lineage>
</organism>
<name>A0ABR1BC96_POLSC</name>
<proteinExistence type="inferred from homology"/>
<dbReference type="Pfam" id="PF00909">
    <property type="entry name" value="Ammonium_transp"/>
    <property type="match status" value="1"/>
</dbReference>
<evidence type="ECO:0000256" key="4">
    <source>
        <dbReference type="ARBA" id="ARBA00022692"/>
    </source>
</evidence>
<dbReference type="InterPro" id="IPR024041">
    <property type="entry name" value="NH4_transpt_AmtB-like_dom"/>
</dbReference>
<evidence type="ECO:0000256" key="8">
    <source>
        <dbReference type="SAM" id="Phobius"/>
    </source>
</evidence>
<dbReference type="PANTHER" id="PTHR11730">
    <property type="entry name" value="AMMONIUM TRANSPORTER"/>
    <property type="match status" value="1"/>
</dbReference>
<feature type="domain" description="Ammonium transporter AmtB-like" evidence="9">
    <location>
        <begin position="26"/>
        <end position="388"/>
    </location>
</feature>
<feature type="transmembrane region" description="Helical" evidence="8">
    <location>
        <begin position="28"/>
        <end position="53"/>
    </location>
</feature>
<reference evidence="10 11" key="1">
    <citation type="submission" date="2023-09" db="EMBL/GenBank/DDBJ databases">
        <title>Genomes of two closely related lineages of the louse Polyplax serrata with different host specificities.</title>
        <authorList>
            <person name="Martinu J."/>
            <person name="Tarabai H."/>
            <person name="Stefka J."/>
            <person name="Hypsa V."/>
        </authorList>
    </citation>
    <scope>NUCLEOTIDE SEQUENCE [LARGE SCALE GENOMIC DNA]</scope>
    <source>
        <strain evidence="10">98ZLc_SE</strain>
    </source>
</reference>
<feature type="transmembrane region" description="Helical" evidence="8">
    <location>
        <begin position="333"/>
        <end position="361"/>
    </location>
</feature>
<accession>A0ABR1BC96</accession>
<keyword evidence="7" id="KW-0924">Ammonia transport</keyword>
<keyword evidence="5 8" id="KW-1133">Transmembrane helix</keyword>
<evidence type="ECO:0000313" key="10">
    <source>
        <dbReference type="EMBL" id="KAK6638002.1"/>
    </source>
</evidence>
<evidence type="ECO:0000256" key="6">
    <source>
        <dbReference type="ARBA" id="ARBA00023136"/>
    </source>
</evidence>
<evidence type="ECO:0000256" key="2">
    <source>
        <dbReference type="ARBA" id="ARBA00005887"/>
    </source>
</evidence>
<feature type="transmembrane region" description="Helical" evidence="8">
    <location>
        <begin position="79"/>
        <end position="97"/>
    </location>
</feature>
<feature type="transmembrane region" description="Helical" evidence="8">
    <location>
        <begin position="303"/>
        <end position="321"/>
    </location>
</feature>
<feature type="transmembrane region" description="Helical" evidence="8">
    <location>
        <begin position="146"/>
        <end position="166"/>
    </location>
</feature>
<dbReference type="PANTHER" id="PTHR11730:SF6">
    <property type="entry name" value="AMMONIUM TRANSPORTER"/>
    <property type="match status" value="1"/>
</dbReference>
<feature type="transmembrane region" description="Helical" evidence="8">
    <location>
        <begin position="270"/>
        <end position="291"/>
    </location>
</feature>
<dbReference type="SUPFAM" id="SSF111352">
    <property type="entry name" value="Ammonium transporter"/>
    <property type="match status" value="1"/>
</dbReference>